<dbReference type="AlphaFoldDB" id="A0A2P2PHE1"/>
<reference evidence="1" key="1">
    <citation type="submission" date="2018-02" db="EMBL/GenBank/DDBJ databases">
        <title>Rhizophora mucronata_Transcriptome.</title>
        <authorList>
            <person name="Meera S.P."/>
            <person name="Sreeshan A."/>
            <person name="Augustine A."/>
        </authorList>
    </citation>
    <scope>NUCLEOTIDE SEQUENCE</scope>
    <source>
        <tissue evidence="1">Leaf</tissue>
    </source>
</reference>
<dbReference type="EMBL" id="GGEC01073595">
    <property type="protein sequence ID" value="MBX54079.1"/>
    <property type="molecule type" value="Transcribed_RNA"/>
</dbReference>
<proteinExistence type="predicted"/>
<organism evidence="1">
    <name type="scientific">Rhizophora mucronata</name>
    <name type="common">Asiatic mangrove</name>
    <dbReference type="NCBI Taxonomy" id="61149"/>
    <lineage>
        <taxon>Eukaryota</taxon>
        <taxon>Viridiplantae</taxon>
        <taxon>Streptophyta</taxon>
        <taxon>Embryophyta</taxon>
        <taxon>Tracheophyta</taxon>
        <taxon>Spermatophyta</taxon>
        <taxon>Magnoliopsida</taxon>
        <taxon>eudicotyledons</taxon>
        <taxon>Gunneridae</taxon>
        <taxon>Pentapetalae</taxon>
        <taxon>rosids</taxon>
        <taxon>fabids</taxon>
        <taxon>Malpighiales</taxon>
        <taxon>Rhizophoraceae</taxon>
        <taxon>Rhizophora</taxon>
    </lineage>
</organism>
<name>A0A2P2PHE1_RHIMU</name>
<accession>A0A2P2PHE1</accession>
<sequence>MYLIQIHNINMYTKPLCKRHNLHQIMIVQVLTTYSYTKKT</sequence>
<evidence type="ECO:0000313" key="1">
    <source>
        <dbReference type="EMBL" id="MBX54079.1"/>
    </source>
</evidence>
<protein>
    <submittedName>
        <fullName evidence="1">Uncharacterized protein</fullName>
    </submittedName>
</protein>